<feature type="transmembrane region" description="Helical" evidence="1">
    <location>
        <begin position="116"/>
        <end position="143"/>
    </location>
</feature>
<organism evidence="2 3">
    <name type="scientific">Octadecabacter ascidiaceicola</name>
    <dbReference type="NCBI Taxonomy" id="1655543"/>
    <lineage>
        <taxon>Bacteria</taxon>
        <taxon>Pseudomonadati</taxon>
        <taxon>Pseudomonadota</taxon>
        <taxon>Alphaproteobacteria</taxon>
        <taxon>Rhodobacterales</taxon>
        <taxon>Roseobacteraceae</taxon>
        <taxon>Octadecabacter</taxon>
    </lineage>
</organism>
<name>A0A238K584_9RHOB</name>
<keyword evidence="1" id="KW-0472">Membrane</keyword>
<proteinExistence type="predicted"/>
<protein>
    <submittedName>
        <fullName evidence="2">Uncharacterized protein</fullName>
    </submittedName>
</protein>
<dbReference type="AlphaFoldDB" id="A0A238K584"/>
<gene>
    <name evidence="2" type="ORF">OCA8868_01636</name>
</gene>
<reference evidence="3" key="1">
    <citation type="submission" date="2017-05" db="EMBL/GenBank/DDBJ databases">
        <authorList>
            <person name="Rodrigo-Torres L."/>
            <person name="Arahal R. D."/>
            <person name="Lucena T."/>
        </authorList>
    </citation>
    <scope>NUCLEOTIDE SEQUENCE [LARGE SCALE GENOMIC DNA]</scope>
    <source>
        <strain evidence="3">CECT 8868</strain>
    </source>
</reference>
<sequence length="177" mass="19088">MRPFSRKKAKLSEGERARALAFLLVGACSAALGFLAVLHLDHTALFEGFSLYQTWIVIASGLGGVIALFLSGDRMGQSGQVGAIRAVAGAIWVTFIGSLIGGTLGLPFYGTMFGPFIVAVTLMGAPILAMLWAFNLLGIHFLLATYQRERDSIFTPSRIDKSDNPDSLRRRLQGRAI</sequence>
<dbReference type="EMBL" id="FXYD01000002">
    <property type="protein sequence ID" value="SMX37995.1"/>
    <property type="molecule type" value="Genomic_DNA"/>
</dbReference>
<feature type="transmembrane region" description="Helical" evidence="1">
    <location>
        <begin position="20"/>
        <end position="40"/>
    </location>
</feature>
<accession>A0A238K584</accession>
<evidence type="ECO:0000313" key="2">
    <source>
        <dbReference type="EMBL" id="SMX37995.1"/>
    </source>
</evidence>
<keyword evidence="1" id="KW-1133">Transmembrane helix</keyword>
<feature type="transmembrane region" description="Helical" evidence="1">
    <location>
        <begin position="83"/>
        <end position="110"/>
    </location>
</feature>
<feature type="transmembrane region" description="Helical" evidence="1">
    <location>
        <begin position="52"/>
        <end position="71"/>
    </location>
</feature>
<keyword evidence="3" id="KW-1185">Reference proteome</keyword>
<dbReference type="Proteomes" id="UP000203464">
    <property type="component" value="Unassembled WGS sequence"/>
</dbReference>
<keyword evidence="1" id="KW-0812">Transmembrane</keyword>
<evidence type="ECO:0000313" key="3">
    <source>
        <dbReference type="Proteomes" id="UP000203464"/>
    </source>
</evidence>
<evidence type="ECO:0000256" key="1">
    <source>
        <dbReference type="SAM" id="Phobius"/>
    </source>
</evidence>